<feature type="region of interest" description="Disordered" evidence="1">
    <location>
        <begin position="334"/>
        <end position="372"/>
    </location>
</feature>
<organism evidence="2">
    <name type="scientific">Chromera velia CCMP2878</name>
    <dbReference type="NCBI Taxonomy" id="1169474"/>
    <lineage>
        <taxon>Eukaryota</taxon>
        <taxon>Sar</taxon>
        <taxon>Alveolata</taxon>
        <taxon>Colpodellida</taxon>
        <taxon>Chromeraceae</taxon>
        <taxon>Chromera</taxon>
    </lineage>
</organism>
<feature type="compositionally biased region" description="Polar residues" evidence="1">
    <location>
        <begin position="334"/>
        <end position="353"/>
    </location>
</feature>
<dbReference type="EMBL" id="CDMZ01000071">
    <property type="protein sequence ID" value="CEM05926.1"/>
    <property type="molecule type" value="Genomic_DNA"/>
</dbReference>
<proteinExistence type="predicted"/>
<feature type="compositionally biased region" description="Low complexity" evidence="1">
    <location>
        <begin position="79"/>
        <end position="89"/>
    </location>
</feature>
<dbReference type="VEuPathDB" id="CryptoDB:Cvel_14779"/>
<accession>A0A0G4F317</accession>
<dbReference type="AlphaFoldDB" id="A0A0G4F317"/>
<gene>
    <name evidence="2" type="ORF">Cvel_14779</name>
</gene>
<sequence>MNTEISAAGGDYTQLPSINPAVVVKLEEDTKEGVLGSNVGDIFRPCLPTASHHDFLHDEKFAPDEKFATQSDSTRVDLSPSGSHKSSTTGSGGDFDIPLSQMHETHMDIGGPDHLAFSQPPVAPVAPQRARLVSQASTVSAVSAASNCSNNSRRRSTRTCVHGKQAYSCRECGGAAFCEHGRVRRRCVLCGGSGVCQHRRRKERCRECGGKQVCLHGKRKQDCRDCGGSAICQHRHVRRRCRECWELAKCRHGNRLRLCGLCQQSGIFICEHLRERSACRECGGHALCLPHGKEVRHCRECKGLPPRQTPAIVSPPNPHFRQYAQQTVHLGFNTQQQRSQSSDMAAPSCSHTAGTAEEMGASETTASTAFPPDSGCQFGIPEDTSVSGVDHHFAPSSLSIVRTSSAMVGGHASSSSSAYTLPELQRAATHHGGGYDDVAAASSFCAPGTYTGPRVRVPVSAPSPHMQTAAGVGSMGVGWDDPATQHAPLSLHGLHMPGDDEVFPGRLDQGGDDWFLRGTGSSADEIMSPLHPFDSVGDSSTGLYTNPSHSLFTGSSPDDDMSFTGFLDHDSVSGGDALSCHHGGLDCHHHMGAGGDMVMGVGAESFLRTHCASPSVRPLSADDPHSQHAHADRMHGFFGASPTAQQQQGEVECGFGSLGFPDLGGETEVDAVGGPEDLLS</sequence>
<name>A0A0G4F317_9ALVE</name>
<protein>
    <submittedName>
        <fullName evidence="2">Uncharacterized protein</fullName>
    </submittedName>
</protein>
<reference evidence="2" key="1">
    <citation type="submission" date="2014-11" db="EMBL/GenBank/DDBJ databases">
        <authorList>
            <person name="Otto D Thomas"/>
            <person name="Naeem Raeece"/>
        </authorList>
    </citation>
    <scope>NUCLEOTIDE SEQUENCE</scope>
</reference>
<evidence type="ECO:0000313" key="2">
    <source>
        <dbReference type="EMBL" id="CEM05926.1"/>
    </source>
</evidence>
<evidence type="ECO:0000256" key="1">
    <source>
        <dbReference type="SAM" id="MobiDB-lite"/>
    </source>
</evidence>
<feature type="region of interest" description="Disordered" evidence="1">
    <location>
        <begin position="68"/>
        <end position="99"/>
    </location>
</feature>